<protein>
    <submittedName>
        <fullName evidence="1">Uncharacterized protein</fullName>
    </submittedName>
</protein>
<evidence type="ECO:0000313" key="1">
    <source>
        <dbReference type="EMBL" id="KAF2202833.1"/>
    </source>
</evidence>
<dbReference type="AlphaFoldDB" id="A0A9P4JNL6"/>
<sequence>MLGSFDSVVAENRTALPLRDSCVNIRPEPASTFRQPLIPTHQQPHLTRQPYMCRNRDPYHSLGEGFSVGGVNNQVQVVVPTSMHRKEAGAGNGLRSLDEDWGKHPLPAPLRTRKHRRSAVRVCFCSVRSSCRRLTERPNVDFWSLFGHVVGSRHAVLKILRLGYVP</sequence>
<organism evidence="1 2">
    <name type="scientific">Delitschia confertaspora ATCC 74209</name>
    <dbReference type="NCBI Taxonomy" id="1513339"/>
    <lineage>
        <taxon>Eukaryota</taxon>
        <taxon>Fungi</taxon>
        <taxon>Dikarya</taxon>
        <taxon>Ascomycota</taxon>
        <taxon>Pezizomycotina</taxon>
        <taxon>Dothideomycetes</taxon>
        <taxon>Pleosporomycetidae</taxon>
        <taxon>Pleosporales</taxon>
        <taxon>Delitschiaceae</taxon>
        <taxon>Delitschia</taxon>
    </lineage>
</organism>
<dbReference type="Proteomes" id="UP000799536">
    <property type="component" value="Unassembled WGS sequence"/>
</dbReference>
<keyword evidence="2" id="KW-1185">Reference proteome</keyword>
<gene>
    <name evidence="1" type="ORF">GQ43DRAFT_297021</name>
</gene>
<reference evidence="1" key="1">
    <citation type="journal article" date="2020" name="Stud. Mycol.">
        <title>101 Dothideomycetes genomes: a test case for predicting lifestyles and emergence of pathogens.</title>
        <authorList>
            <person name="Haridas S."/>
            <person name="Albert R."/>
            <person name="Binder M."/>
            <person name="Bloem J."/>
            <person name="Labutti K."/>
            <person name="Salamov A."/>
            <person name="Andreopoulos B."/>
            <person name="Baker S."/>
            <person name="Barry K."/>
            <person name="Bills G."/>
            <person name="Bluhm B."/>
            <person name="Cannon C."/>
            <person name="Castanera R."/>
            <person name="Culley D."/>
            <person name="Daum C."/>
            <person name="Ezra D."/>
            <person name="Gonzalez J."/>
            <person name="Henrissat B."/>
            <person name="Kuo A."/>
            <person name="Liang C."/>
            <person name="Lipzen A."/>
            <person name="Lutzoni F."/>
            <person name="Magnuson J."/>
            <person name="Mondo S."/>
            <person name="Nolan M."/>
            <person name="Ohm R."/>
            <person name="Pangilinan J."/>
            <person name="Park H.-J."/>
            <person name="Ramirez L."/>
            <person name="Alfaro M."/>
            <person name="Sun H."/>
            <person name="Tritt A."/>
            <person name="Yoshinaga Y."/>
            <person name="Zwiers L.-H."/>
            <person name="Turgeon B."/>
            <person name="Goodwin S."/>
            <person name="Spatafora J."/>
            <person name="Crous P."/>
            <person name="Grigoriev I."/>
        </authorList>
    </citation>
    <scope>NUCLEOTIDE SEQUENCE</scope>
    <source>
        <strain evidence="1">ATCC 74209</strain>
    </source>
</reference>
<proteinExistence type="predicted"/>
<comment type="caution">
    <text evidence="1">The sequence shown here is derived from an EMBL/GenBank/DDBJ whole genome shotgun (WGS) entry which is preliminary data.</text>
</comment>
<evidence type="ECO:0000313" key="2">
    <source>
        <dbReference type="Proteomes" id="UP000799536"/>
    </source>
</evidence>
<name>A0A9P4JNL6_9PLEO</name>
<accession>A0A9P4JNL6</accession>
<dbReference type="EMBL" id="ML993922">
    <property type="protein sequence ID" value="KAF2202833.1"/>
    <property type="molecule type" value="Genomic_DNA"/>
</dbReference>